<feature type="signal peptide" evidence="3">
    <location>
        <begin position="1"/>
        <end position="35"/>
    </location>
</feature>
<dbReference type="InterPro" id="IPR001279">
    <property type="entry name" value="Metallo-B-lactamas"/>
</dbReference>
<dbReference type="EMBL" id="CP091196">
    <property type="protein sequence ID" value="UQS23568.1"/>
    <property type="molecule type" value="Genomic_DNA"/>
</dbReference>
<evidence type="ECO:0000256" key="3">
    <source>
        <dbReference type="SAM" id="SignalP"/>
    </source>
</evidence>
<dbReference type="SUPFAM" id="SSF56281">
    <property type="entry name" value="Metallo-hydrolase/oxidoreductase"/>
    <property type="match status" value="1"/>
</dbReference>
<evidence type="ECO:0000259" key="4">
    <source>
        <dbReference type="SMART" id="SM00849"/>
    </source>
</evidence>
<dbReference type="InterPro" id="IPR044094">
    <property type="entry name" value="AtsA-like_MBL-fold"/>
</dbReference>
<sequence>MCDRPASRRSALKMSLAAGGALLAGSTLTAAPAQAATGDRLVMLGVDGGPKVNAGRAKPALALVTGGRTYLVDCGLDTTRQLVAAGLTFASVRNLFVTHHHLDHTSGLPDLVLHGWTNAPTALSDLGLWGPPGMSRKVAGLKTLFGQDVELFETGGGFPEFPRLRARDVSVGARITHVMEDEHVVVDATRVFHGPEVKNAYAYRFTLKRSGKRVVFSGDTAAPDPNLIELARGCDVLVHEVQDNDQVDAIANTLPPDQGEALRRHLLEAHSNVTDVPAVAKAAGVRTLVFCHYTPVPQPASVYLGKAKAAADAIGYRGTIIAPGDLDVIPL</sequence>
<keyword evidence="1" id="KW-0540">Nuclease</keyword>
<evidence type="ECO:0000313" key="6">
    <source>
        <dbReference type="Proteomes" id="UP000830158"/>
    </source>
</evidence>
<dbReference type="SMART" id="SM00849">
    <property type="entry name" value="Lactamase_B"/>
    <property type="match status" value="1"/>
</dbReference>
<feature type="chain" id="PRO_5045621784" evidence="3">
    <location>
        <begin position="36"/>
        <end position="331"/>
    </location>
</feature>
<dbReference type="PROSITE" id="PS51318">
    <property type="entry name" value="TAT"/>
    <property type="match status" value="1"/>
</dbReference>
<dbReference type="RefSeq" id="WP_116114935.1">
    <property type="nucleotide sequence ID" value="NZ_CP091196.1"/>
</dbReference>
<protein>
    <submittedName>
        <fullName evidence="5">MBL fold metallo-hydrolase</fullName>
    </submittedName>
</protein>
<dbReference type="Proteomes" id="UP000830158">
    <property type="component" value="Chromosome"/>
</dbReference>
<evidence type="ECO:0000313" key="5">
    <source>
        <dbReference type="EMBL" id="UQS23568.1"/>
    </source>
</evidence>
<feature type="domain" description="Metallo-beta-lactamase" evidence="4">
    <location>
        <begin position="57"/>
        <end position="270"/>
    </location>
</feature>
<proteinExistence type="predicted"/>
<evidence type="ECO:0000256" key="1">
    <source>
        <dbReference type="ARBA" id="ARBA00022759"/>
    </source>
</evidence>
<keyword evidence="1" id="KW-0255">Endonuclease</keyword>
<dbReference type="InterPro" id="IPR006311">
    <property type="entry name" value="TAT_signal"/>
</dbReference>
<name>A0ABY4NU87_9PSEU</name>
<keyword evidence="2" id="KW-0378">Hydrolase</keyword>
<evidence type="ECO:0000256" key="2">
    <source>
        <dbReference type="ARBA" id="ARBA00022801"/>
    </source>
</evidence>
<dbReference type="CDD" id="cd07719">
    <property type="entry name" value="arylsulfatase_AtsA-like_MBL-fold"/>
    <property type="match status" value="1"/>
</dbReference>
<keyword evidence="3" id="KW-0732">Signal</keyword>
<dbReference type="Gene3D" id="3.60.15.10">
    <property type="entry name" value="Ribonuclease Z/Hydroxyacylglutathione hydrolase-like"/>
    <property type="match status" value="1"/>
</dbReference>
<gene>
    <name evidence="5" type="ORF">L1857_12415</name>
</gene>
<dbReference type="PANTHER" id="PTHR46018:SF2">
    <property type="entry name" value="ZINC PHOSPHODIESTERASE ELAC PROTEIN 1"/>
    <property type="match status" value="1"/>
</dbReference>
<keyword evidence="6" id="KW-1185">Reference proteome</keyword>
<dbReference type="InterPro" id="IPR036866">
    <property type="entry name" value="RibonucZ/Hydroxyglut_hydro"/>
</dbReference>
<organism evidence="5 6">
    <name type="scientific">Amycolatopsis thermalba</name>
    <dbReference type="NCBI Taxonomy" id="944492"/>
    <lineage>
        <taxon>Bacteria</taxon>
        <taxon>Bacillati</taxon>
        <taxon>Actinomycetota</taxon>
        <taxon>Actinomycetes</taxon>
        <taxon>Pseudonocardiales</taxon>
        <taxon>Pseudonocardiaceae</taxon>
        <taxon>Amycolatopsis</taxon>
    </lineage>
</organism>
<reference evidence="5" key="1">
    <citation type="submission" date="2022-01" db="EMBL/GenBank/DDBJ databases">
        <title>PSI-footprinting approach for the identification of protein synthesis inhibitor producers.</title>
        <authorList>
            <person name="Handel F."/>
            <person name="Kulik A."/>
            <person name="Wex K.W."/>
            <person name="Berscheid A."/>
            <person name="Saur J.S."/>
            <person name="Winkler A."/>
            <person name="Wibberg D."/>
            <person name="Kalinowski J."/>
            <person name="Broetz-Oesterhelt H."/>
            <person name="Mast Y."/>
        </authorList>
    </citation>
    <scope>NUCLEOTIDE SEQUENCE</scope>
    <source>
        <strain evidence="5">KNN 49.3e</strain>
    </source>
</reference>
<dbReference type="Pfam" id="PF12706">
    <property type="entry name" value="Lactamase_B_2"/>
    <property type="match status" value="1"/>
</dbReference>
<accession>A0ABY4NU87</accession>
<dbReference type="PANTHER" id="PTHR46018">
    <property type="entry name" value="ZINC PHOSPHODIESTERASE ELAC PROTEIN 1"/>
    <property type="match status" value="1"/>
</dbReference>